<proteinExistence type="predicted"/>
<dbReference type="PANTHER" id="PTHR45266">
    <property type="entry name" value="OXALOACETATE DECARBOXYLASE ALPHA CHAIN"/>
    <property type="match status" value="1"/>
</dbReference>
<dbReference type="InterPro" id="IPR001249">
    <property type="entry name" value="AcCoA_biotinCC"/>
</dbReference>
<evidence type="ECO:0000256" key="2">
    <source>
        <dbReference type="ARBA" id="ARBA00017562"/>
    </source>
</evidence>
<dbReference type="Gene3D" id="2.40.50.100">
    <property type="match status" value="1"/>
</dbReference>
<dbReference type="PROSITE" id="PS50968">
    <property type="entry name" value="BIOTINYL_LIPOYL"/>
    <property type="match status" value="1"/>
</dbReference>
<dbReference type="InterPro" id="IPR050709">
    <property type="entry name" value="Biotin_Carboxyl_Carrier/Decarb"/>
</dbReference>
<dbReference type="CDD" id="cd06850">
    <property type="entry name" value="biotinyl_domain"/>
    <property type="match status" value="1"/>
</dbReference>
<dbReference type="GO" id="GO:0009317">
    <property type="term" value="C:acetyl-CoA carboxylase complex"/>
    <property type="evidence" value="ECO:0007669"/>
    <property type="project" value="InterPro"/>
</dbReference>
<dbReference type="SUPFAM" id="SSF51230">
    <property type="entry name" value="Single hybrid motif"/>
    <property type="match status" value="1"/>
</dbReference>
<keyword evidence="4" id="KW-0275">Fatty acid biosynthesis</keyword>
<evidence type="ECO:0000256" key="3">
    <source>
        <dbReference type="ARBA" id="ARBA00023267"/>
    </source>
</evidence>
<dbReference type="Proteomes" id="UP000266389">
    <property type="component" value="Unassembled WGS sequence"/>
</dbReference>
<dbReference type="PANTHER" id="PTHR45266:SF3">
    <property type="entry name" value="OXALOACETATE DECARBOXYLASE ALPHA CHAIN"/>
    <property type="match status" value="1"/>
</dbReference>
<reference evidence="7 8" key="1">
    <citation type="journal article" date="2011" name="ISME J.">
        <title>Community ecology of hot spring cyanobacterial mats: predominant populations and their functional potential.</title>
        <authorList>
            <person name="Klatt C.G."/>
            <person name="Wood J.M."/>
            <person name="Rusch D.B."/>
            <person name="Bateson M.M."/>
            <person name="Hamamura N."/>
            <person name="Heidelberg J.F."/>
            <person name="Grossman A.R."/>
            <person name="Bhaya D."/>
            <person name="Cohan F.M."/>
            <person name="Kuhl M."/>
            <person name="Bryant D.A."/>
            <person name="Ward D.M."/>
        </authorList>
    </citation>
    <scope>NUCLEOTIDE SEQUENCE [LARGE SCALE GENOMIC DNA]</scope>
    <source>
        <strain evidence="7">OS</strain>
    </source>
</reference>
<dbReference type="UniPathway" id="UPA00094"/>
<comment type="function">
    <text evidence="1 4">This protein is a component of the acetyl coenzyme A carboxylase complex; first, biotin carboxylase catalyzes the carboxylation of the carrier protein and then the transcarboxylase transfers the carboxyl group to form malonyl-CoA.</text>
</comment>
<evidence type="ECO:0000313" key="7">
    <source>
        <dbReference type="EMBL" id="RFM24670.1"/>
    </source>
</evidence>
<name>A0A395M1M8_9BACT</name>
<gene>
    <name evidence="7" type="primary">accB</name>
    <name evidence="7" type="ORF">D0433_04530</name>
</gene>
<feature type="compositionally biased region" description="Pro residues" evidence="5">
    <location>
        <begin position="81"/>
        <end position="92"/>
    </location>
</feature>
<dbReference type="GO" id="GO:0006633">
    <property type="term" value="P:fatty acid biosynthetic process"/>
    <property type="evidence" value="ECO:0007669"/>
    <property type="project" value="UniProtKB-UniPathway"/>
</dbReference>
<keyword evidence="4" id="KW-0276">Fatty acid metabolism</keyword>
<evidence type="ECO:0000256" key="1">
    <source>
        <dbReference type="ARBA" id="ARBA00003761"/>
    </source>
</evidence>
<feature type="domain" description="Lipoyl-binding" evidence="6">
    <location>
        <begin position="95"/>
        <end position="171"/>
    </location>
</feature>
<evidence type="ECO:0000259" key="6">
    <source>
        <dbReference type="PROSITE" id="PS50968"/>
    </source>
</evidence>
<dbReference type="Pfam" id="PF00364">
    <property type="entry name" value="Biotin_lipoyl"/>
    <property type="match status" value="1"/>
</dbReference>
<keyword evidence="4" id="KW-0443">Lipid metabolism</keyword>
<dbReference type="NCBIfam" id="TIGR00531">
    <property type="entry name" value="BCCP"/>
    <property type="match status" value="1"/>
</dbReference>
<feature type="region of interest" description="Disordered" evidence="5">
    <location>
        <begin position="55"/>
        <end position="97"/>
    </location>
</feature>
<comment type="caution">
    <text evidence="7">The sequence shown here is derived from an EMBL/GenBank/DDBJ whole genome shotgun (WGS) entry which is preliminary data.</text>
</comment>
<protein>
    <recommendedName>
        <fullName evidence="2 4">Biotin carboxyl carrier protein of acetyl-CoA carboxylase</fullName>
    </recommendedName>
</protein>
<organism evidence="7 8">
    <name type="scientific">Candidatus Thermochlorobacter aerophilus</name>
    <dbReference type="NCBI Taxonomy" id="1868324"/>
    <lineage>
        <taxon>Bacteria</taxon>
        <taxon>Pseudomonadati</taxon>
        <taxon>Chlorobiota</taxon>
        <taxon>Chlorobiia</taxon>
        <taxon>Chlorobiales</taxon>
        <taxon>Candidatus Thermochlorobacteriaceae</taxon>
        <taxon>Candidatus Thermochlorobacter</taxon>
    </lineage>
</organism>
<evidence type="ECO:0000256" key="4">
    <source>
        <dbReference type="RuleBase" id="RU364072"/>
    </source>
</evidence>
<dbReference type="InterPro" id="IPR000089">
    <property type="entry name" value="Biotin_lipoyl"/>
</dbReference>
<evidence type="ECO:0000256" key="5">
    <source>
        <dbReference type="SAM" id="MobiDB-lite"/>
    </source>
</evidence>
<sequence length="177" mass="19260">MNLDDIQKLVKMLDDSGLDEMTIEEGDFKITLKRKSNSAQNISLPPSMFMPAAQMLPPSLPTSLPATSPTNAPAPTASTPLAPPEPEPAPPPKKYKEIRSPMVGTFYRAPSPEANPYVQVGDYITKGKVLCIIEAMKLMNEIESDVEGKIVKIMVENAQPVEYDQVLFLVEESSAAG</sequence>
<keyword evidence="4" id="KW-0444">Lipid biosynthesis</keyword>
<feature type="compositionally biased region" description="Low complexity" evidence="5">
    <location>
        <begin position="61"/>
        <end position="80"/>
    </location>
</feature>
<dbReference type="PRINTS" id="PR01071">
    <property type="entry name" value="ACOABIOTINCC"/>
</dbReference>
<dbReference type="AlphaFoldDB" id="A0A395M1M8"/>
<accession>A0A395M1M8</accession>
<dbReference type="EMBL" id="PHFL01000030">
    <property type="protein sequence ID" value="RFM24670.1"/>
    <property type="molecule type" value="Genomic_DNA"/>
</dbReference>
<dbReference type="InterPro" id="IPR011053">
    <property type="entry name" value="Single_hybrid_motif"/>
</dbReference>
<evidence type="ECO:0000313" key="8">
    <source>
        <dbReference type="Proteomes" id="UP000266389"/>
    </source>
</evidence>
<keyword evidence="3 4" id="KW-0092">Biotin</keyword>
<comment type="pathway">
    <text evidence="4">Lipid metabolism; fatty acid biosynthesis.</text>
</comment>
<dbReference type="GO" id="GO:0003989">
    <property type="term" value="F:acetyl-CoA carboxylase activity"/>
    <property type="evidence" value="ECO:0007669"/>
    <property type="project" value="InterPro"/>
</dbReference>